<evidence type="ECO:0000313" key="1">
    <source>
        <dbReference type="EMBL" id="CEG43113.1"/>
    </source>
</evidence>
<dbReference type="AlphaFoldDB" id="A0A0P1APA8"/>
<evidence type="ECO:0000313" key="2">
    <source>
        <dbReference type="Proteomes" id="UP000054928"/>
    </source>
</evidence>
<organism evidence="1 2">
    <name type="scientific">Plasmopara halstedii</name>
    <name type="common">Downy mildew of sunflower</name>
    <dbReference type="NCBI Taxonomy" id="4781"/>
    <lineage>
        <taxon>Eukaryota</taxon>
        <taxon>Sar</taxon>
        <taxon>Stramenopiles</taxon>
        <taxon>Oomycota</taxon>
        <taxon>Peronosporomycetes</taxon>
        <taxon>Peronosporales</taxon>
        <taxon>Peronosporaceae</taxon>
        <taxon>Plasmopara</taxon>
    </lineage>
</organism>
<proteinExistence type="predicted"/>
<dbReference type="RefSeq" id="XP_024579482.1">
    <property type="nucleotide sequence ID" value="XM_024729068.2"/>
</dbReference>
<dbReference type="GeneID" id="36409736"/>
<dbReference type="EMBL" id="CCYD01000653">
    <property type="protein sequence ID" value="CEG43113.1"/>
    <property type="molecule type" value="Genomic_DNA"/>
</dbReference>
<keyword evidence="2" id="KW-1185">Reference proteome</keyword>
<protein>
    <submittedName>
        <fullName evidence="1">Uncharacterized protein</fullName>
    </submittedName>
</protein>
<dbReference type="Proteomes" id="UP000054928">
    <property type="component" value="Unassembled WGS sequence"/>
</dbReference>
<accession>A0A0P1APA8</accession>
<name>A0A0P1APA8_PLAHL</name>
<sequence>MYGINGNKLSNELRRQVHHPIIYIVGYKNYADGPIVAINVNDLSGIVVTLQQIARQHFCYAIVLGLVAKL</sequence>
<reference evidence="2" key="1">
    <citation type="submission" date="2014-09" db="EMBL/GenBank/DDBJ databases">
        <authorList>
            <person name="Sharma Rahul"/>
            <person name="Thines Marco"/>
        </authorList>
    </citation>
    <scope>NUCLEOTIDE SEQUENCE [LARGE SCALE GENOMIC DNA]</scope>
</reference>